<sequence>MNAPTIDDVLAFAARLTDEPSRADALADLVPLLPPARLGEIMDLAEAMDDEHSRGRVHFALIQVAGPALTPRLLAAAYRCERVRGRALELIALLPRLDGDERSAAAEEAVAMLVRLDDAGSMTAEAVRKLAPFLTPQRLDDLLTALVPDEEIRAHFLGSGVPPPPVRRSAIRAARGSTP</sequence>
<dbReference type="Proteomes" id="UP001597183">
    <property type="component" value="Unassembled WGS sequence"/>
</dbReference>
<accession>A0ABW4AUR0</accession>
<name>A0ABW4AUR0_9ACTN</name>
<reference evidence="2" key="1">
    <citation type="journal article" date="2019" name="Int. J. Syst. Evol. Microbiol.">
        <title>The Global Catalogue of Microorganisms (GCM) 10K type strain sequencing project: providing services to taxonomists for standard genome sequencing and annotation.</title>
        <authorList>
            <consortium name="The Broad Institute Genomics Platform"/>
            <consortium name="The Broad Institute Genome Sequencing Center for Infectious Disease"/>
            <person name="Wu L."/>
            <person name="Ma J."/>
        </authorList>
    </citation>
    <scope>NUCLEOTIDE SEQUENCE [LARGE SCALE GENOMIC DNA]</scope>
    <source>
        <strain evidence="2">CCM 7526</strain>
    </source>
</reference>
<comment type="caution">
    <text evidence="1">The sequence shown here is derived from an EMBL/GenBank/DDBJ whole genome shotgun (WGS) entry which is preliminary data.</text>
</comment>
<protein>
    <recommendedName>
        <fullName evidence="3">HEAT repeat domain-containing protein</fullName>
    </recommendedName>
</protein>
<evidence type="ECO:0000313" key="1">
    <source>
        <dbReference type="EMBL" id="MFD1373922.1"/>
    </source>
</evidence>
<organism evidence="1 2">
    <name type="scientific">Actinoplanes sichuanensis</name>
    <dbReference type="NCBI Taxonomy" id="512349"/>
    <lineage>
        <taxon>Bacteria</taxon>
        <taxon>Bacillati</taxon>
        <taxon>Actinomycetota</taxon>
        <taxon>Actinomycetes</taxon>
        <taxon>Micromonosporales</taxon>
        <taxon>Micromonosporaceae</taxon>
        <taxon>Actinoplanes</taxon>
    </lineage>
</organism>
<proteinExistence type="predicted"/>
<evidence type="ECO:0000313" key="2">
    <source>
        <dbReference type="Proteomes" id="UP001597183"/>
    </source>
</evidence>
<dbReference type="RefSeq" id="WP_317794930.1">
    <property type="nucleotide sequence ID" value="NZ_AP028461.1"/>
</dbReference>
<gene>
    <name evidence="1" type="ORF">ACFQ5G_52075</name>
</gene>
<dbReference type="EMBL" id="JBHTMK010000076">
    <property type="protein sequence ID" value="MFD1373922.1"/>
    <property type="molecule type" value="Genomic_DNA"/>
</dbReference>
<keyword evidence="2" id="KW-1185">Reference proteome</keyword>
<evidence type="ECO:0008006" key="3">
    <source>
        <dbReference type="Google" id="ProtNLM"/>
    </source>
</evidence>